<organism evidence="2 3">
    <name type="scientific">Effrenium voratum</name>
    <dbReference type="NCBI Taxonomy" id="2562239"/>
    <lineage>
        <taxon>Eukaryota</taxon>
        <taxon>Sar</taxon>
        <taxon>Alveolata</taxon>
        <taxon>Dinophyceae</taxon>
        <taxon>Suessiales</taxon>
        <taxon>Symbiodiniaceae</taxon>
        <taxon>Effrenium</taxon>
    </lineage>
</organism>
<evidence type="ECO:0000313" key="3">
    <source>
        <dbReference type="Proteomes" id="UP001178507"/>
    </source>
</evidence>
<comment type="caution">
    <text evidence="2">The sequence shown here is derived from an EMBL/GenBank/DDBJ whole genome shotgun (WGS) entry which is preliminary data.</text>
</comment>
<sequence>MVIPLPANESITALPDEARRLLASTKYFVFGLWAFSIVLGIFSPLSAISTWCLAIFGTYLLHEDPQMSSCYDAIRSSAIGQCCGTGGLRMLMPFFLLGSINSMVDAASLIQFFSTYGWKTFEMIPVDALLGIFLCELSCSIISYRVLKLVLPTGPLADGYQELANGPAQAGRPGRPLGGAGPGGVVPQQPAWKPFQGTGHKLGG</sequence>
<evidence type="ECO:0000256" key="1">
    <source>
        <dbReference type="SAM" id="Phobius"/>
    </source>
</evidence>
<reference evidence="2" key="1">
    <citation type="submission" date="2023-08" db="EMBL/GenBank/DDBJ databases">
        <authorList>
            <person name="Chen Y."/>
            <person name="Shah S."/>
            <person name="Dougan E. K."/>
            <person name="Thang M."/>
            <person name="Chan C."/>
        </authorList>
    </citation>
    <scope>NUCLEOTIDE SEQUENCE</scope>
</reference>
<keyword evidence="1" id="KW-0812">Transmembrane</keyword>
<dbReference type="EMBL" id="CAUJNA010001001">
    <property type="protein sequence ID" value="CAJ1383246.1"/>
    <property type="molecule type" value="Genomic_DNA"/>
</dbReference>
<proteinExistence type="predicted"/>
<protein>
    <submittedName>
        <fullName evidence="2">Uncharacterized protein</fullName>
    </submittedName>
</protein>
<keyword evidence="1" id="KW-0472">Membrane</keyword>
<dbReference type="AlphaFoldDB" id="A0AA36IAJ8"/>
<evidence type="ECO:0000313" key="2">
    <source>
        <dbReference type="EMBL" id="CAJ1383246.1"/>
    </source>
</evidence>
<name>A0AA36IAJ8_9DINO</name>
<gene>
    <name evidence="2" type="ORF">EVOR1521_LOCUS10413</name>
</gene>
<accession>A0AA36IAJ8</accession>
<feature type="transmembrane region" description="Helical" evidence="1">
    <location>
        <begin position="30"/>
        <end position="61"/>
    </location>
</feature>
<keyword evidence="3" id="KW-1185">Reference proteome</keyword>
<dbReference type="Proteomes" id="UP001178507">
    <property type="component" value="Unassembled WGS sequence"/>
</dbReference>
<keyword evidence="1" id="KW-1133">Transmembrane helix</keyword>